<dbReference type="Pfam" id="PF02518">
    <property type="entry name" value="HATPase_c"/>
    <property type="match status" value="1"/>
</dbReference>
<feature type="transmembrane region" description="Helical" evidence="13">
    <location>
        <begin position="44"/>
        <end position="66"/>
    </location>
</feature>
<dbReference type="PROSITE" id="PS50113">
    <property type="entry name" value="PAC"/>
    <property type="match status" value="1"/>
</dbReference>
<dbReference type="CDD" id="cd16922">
    <property type="entry name" value="HATPase_EvgS-ArcB-TorS-like"/>
    <property type="match status" value="1"/>
</dbReference>
<evidence type="ECO:0000256" key="4">
    <source>
        <dbReference type="ARBA" id="ARBA00022553"/>
    </source>
</evidence>
<dbReference type="SMART" id="SM00086">
    <property type="entry name" value="PAC"/>
    <property type="match status" value="1"/>
</dbReference>
<dbReference type="InterPro" id="IPR000700">
    <property type="entry name" value="PAS-assoc_C"/>
</dbReference>
<dbReference type="Pfam" id="PF08447">
    <property type="entry name" value="PAS_3"/>
    <property type="match status" value="1"/>
</dbReference>
<dbReference type="FunFam" id="1.10.287.130:FF:000038">
    <property type="entry name" value="Sensory transduction histidine kinase"/>
    <property type="match status" value="1"/>
</dbReference>
<evidence type="ECO:0000256" key="2">
    <source>
        <dbReference type="ARBA" id="ARBA00004370"/>
    </source>
</evidence>
<dbReference type="GO" id="GO:0000155">
    <property type="term" value="F:phosphorelay sensor kinase activity"/>
    <property type="evidence" value="ECO:0007669"/>
    <property type="project" value="InterPro"/>
</dbReference>
<feature type="compositionally biased region" description="Basic and acidic residues" evidence="12">
    <location>
        <begin position="439"/>
        <end position="448"/>
    </location>
</feature>
<dbReference type="CDD" id="cd00130">
    <property type="entry name" value="PAS"/>
    <property type="match status" value="1"/>
</dbReference>
<dbReference type="Gene3D" id="1.10.287.130">
    <property type="match status" value="1"/>
</dbReference>
<dbReference type="GO" id="GO:0009927">
    <property type="term" value="F:histidine phosphotransfer kinase activity"/>
    <property type="evidence" value="ECO:0007669"/>
    <property type="project" value="TreeGrafter"/>
</dbReference>
<dbReference type="PANTHER" id="PTHR43047:SF72">
    <property type="entry name" value="OSMOSENSING HISTIDINE PROTEIN KINASE SLN1"/>
    <property type="match status" value="1"/>
</dbReference>
<dbReference type="FunFam" id="3.30.565.10:FF:000006">
    <property type="entry name" value="Sensor histidine kinase WalK"/>
    <property type="match status" value="1"/>
</dbReference>
<evidence type="ECO:0000313" key="16">
    <source>
        <dbReference type="EMBL" id="VAV98074.1"/>
    </source>
</evidence>
<dbReference type="InterPro" id="IPR036097">
    <property type="entry name" value="HisK_dim/P_sf"/>
</dbReference>
<dbReference type="SMART" id="SM00387">
    <property type="entry name" value="HATPase_c"/>
    <property type="match status" value="1"/>
</dbReference>
<evidence type="ECO:0000256" key="8">
    <source>
        <dbReference type="ARBA" id="ARBA00022840"/>
    </source>
</evidence>
<comment type="catalytic activity">
    <reaction evidence="1">
        <text>ATP + protein L-histidine = ADP + protein N-phospho-L-histidine.</text>
        <dbReference type="EC" id="2.7.13.3"/>
    </reaction>
</comment>
<dbReference type="SUPFAM" id="SSF55874">
    <property type="entry name" value="ATPase domain of HSP90 chaperone/DNA topoisomerase II/histidine kinase"/>
    <property type="match status" value="1"/>
</dbReference>
<dbReference type="InterPro" id="IPR003594">
    <property type="entry name" value="HATPase_dom"/>
</dbReference>
<dbReference type="Pfam" id="PF12860">
    <property type="entry name" value="PAS_7"/>
    <property type="match status" value="1"/>
</dbReference>
<keyword evidence="8" id="KW-0067">ATP-binding</keyword>
<keyword evidence="11" id="KW-0175">Coiled coil</keyword>
<dbReference type="EMBL" id="UOEC01000151">
    <property type="protein sequence ID" value="VAV98074.1"/>
    <property type="molecule type" value="Genomic_DNA"/>
</dbReference>
<dbReference type="PROSITE" id="PS50109">
    <property type="entry name" value="HIS_KIN"/>
    <property type="match status" value="1"/>
</dbReference>
<keyword evidence="13" id="KW-0812">Transmembrane</keyword>
<evidence type="ECO:0000256" key="12">
    <source>
        <dbReference type="SAM" id="MobiDB-lite"/>
    </source>
</evidence>
<dbReference type="EC" id="2.7.13.3" evidence="3"/>
<evidence type="ECO:0000259" key="14">
    <source>
        <dbReference type="PROSITE" id="PS50109"/>
    </source>
</evidence>
<organism evidence="16">
    <name type="scientific">hydrothermal vent metagenome</name>
    <dbReference type="NCBI Taxonomy" id="652676"/>
    <lineage>
        <taxon>unclassified sequences</taxon>
        <taxon>metagenomes</taxon>
        <taxon>ecological metagenomes</taxon>
    </lineage>
</organism>
<evidence type="ECO:0000256" key="9">
    <source>
        <dbReference type="ARBA" id="ARBA00023012"/>
    </source>
</evidence>
<keyword evidence="7 16" id="KW-0418">Kinase</keyword>
<feature type="domain" description="Histidine kinase" evidence="14">
    <location>
        <begin position="556"/>
        <end position="775"/>
    </location>
</feature>
<comment type="subcellular location">
    <subcellularLocation>
        <location evidence="2">Membrane</location>
    </subcellularLocation>
</comment>
<evidence type="ECO:0000256" key="5">
    <source>
        <dbReference type="ARBA" id="ARBA00022679"/>
    </source>
</evidence>
<dbReference type="GO" id="GO:0005886">
    <property type="term" value="C:plasma membrane"/>
    <property type="evidence" value="ECO:0007669"/>
    <property type="project" value="TreeGrafter"/>
</dbReference>
<dbReference type="InterPro" id="IPR000014">
    <property type="entry name" value="PAS"/>
</dbReference>
<dbReference type="InterPro" id="IPR036890">
    <property type="entry name" value="HATPase_C_sf"/>
</dbReference>
<dbReference type="InterPro" id="IPR001610">
    <property type="entry name" value="PAC"/>
</dbReference>
<accession>A0A3B0RW83</accession>
<sequence>MLYPAANNGVDLSKAQLEGLFARDRGLRLPLSSRWTNVTVSERLLRNLVTVLIFLFLASLGTALVLQLANNRKAHISDHKKTSMLYLQIAASQLSSSLAGGFGGGPSLIKPDEFELKSALPGDALSDGRTYLITNAKGKVLASYPKQKNWNGRLVAEFLSDTGLNKLAENGTSVFEAVLRNGTETFVGNISLSPFDGNLLLVHSKDQVLLSWRANVAQISTLFSVTLGVLVLLGTAFHWQASRAAEADQTLFLATDRLDKALERGRCGLWDWDIARGRIFWSKSMFEILGLEPSDQRLSYGQVADLLHSEDESMENLVETLLKGDKRAIDQEFRMRHRDGHWVWLRIRCELCEAPGEEAAHLVGIAIDITEQKLNDRLNQEAELRLKDAIENISEAFVLWDADNKLVMSNSKYQQFHNLPASACAPGSSYEDVTKAAKEPAIRHRIPTEKGPQGKPSKGRTFEVRLEGGKWLHINERRTKDGGFVSVGTDITTLKQHGERLTASERELMNTVRDLQKSRVTAEKQSQRLAILAEKYSQEKNRAEEANRSKSEFLANMSHELRTPLNAIIGFSEIMEQQFLGPIGTEKYLEYAEDINRSGQFLLEVINDILDMSKIEAGRIELDMKNLLLAEVVEEALRIAGPRAAKENIELINNVTGKEIIEADKRAIKQVLINLLTNAIKFTPTNGQVTISGATVPDGFEITIIDNGIGISAEDIQRLGQPFTQVESQHTKSKGGSGLGLAISRSLVEMHGGSLSITSKENIGTTVSIILRGGSSDSGDDLEDDVRQCA</sequence>
<evidence type="ECO:0000259" key="15">
    <source>
        <dbReference type="PROSITE" id="PS50113"/>
    </source>
</evidence>
<reference evidence="16" key="1">
    <citation type="submission" date="2018-06" db="EMBL/GenBank/DDBJ databases">
        <authorList>
            <person name="Zhirakovskaya E."/>
        </authorList>
    </citation>
    <scope>NUCLEOTIDE SEQUENCE</scope>
</reference>
<name>A0A3B0RW83_9ZZZZ</name>
<dbReference type="InterPro" id="IPR013655">
    <property type="entry name" value="PAS_fold_3"/>
</dbReference>
<keyword evidence="6" id="KW-0547">Nucleotide-binding</keyword>
<dbReference type="Gene3D" id="2.10.70.100">
    <property type="match status" value="1"/>
</dbReference>
<keyword evidence="10 13" id="KW-0472">Membrane</keyword>
<dbReference type="PANTHER" id="PTHR43047">
    <property type="entry name" value="TWO-COMPONENT HISTIDINE PROTEIN KINASE"/>
    <property type="match status" value="1"/>
</dbReference>
<evidence type="ECO:0000256" key="10">
    <source>
        <dbReference type="ARBA" id="ARBA00023136"/>
    </source>
</evidence>
<dbReference type="SUPFAM" id="SSF47384">
    <property type="entry name" value="Homodimeric domain of signal transducing histidine kinase"/>
    <property type="match status" value="1"/>
</dbReference>
<dbReference type="SUPFAM" id="SSF55785">
    <property type="entry name" value="PYP-like sensor domain (PAS domain)"/>
    <property type="match status" value="2"/>
</dbReference>
<dbReference type="NCBIfam" id="TIGR00229">
    <property type="entry name" value="sensory_box"/>
    <property type="match status" value="1"/>
</dbReference>
<evidence type="ECO:0000256" key="6">
    <source>
        <dbReference type="ARBA" id="ARBA00022741"/>
    </source>
</evidence>
<evidence type="ECO:0000256" key="7">
    <source>
        <dbReference type="ARBA" id="ARBA00022777"/>
    </source>
</evidence>
<dbReference type="InterPro" id="IPR005467">
    <property type="entry name" value="His_kinase_dom"/>
</dbReference>
<evidence type="ECO:0000256" key="1">
    <source>
        <dbReference type="ARBA" id="ARBA00000085"/>
    </source>
</evidence>
<protein>
    <recommendedName>
        <fullName evidence="3">histidine kinase</fullName>
        <ecNumber evidence="3">2.7.13.3</ecNumber>
    </recommendedName>
</protein>
<dbReference type="Gene3D" id="3.30.450.20">
    <property type="entry name" value="PAS domain"/>
    <property type="match status" value="2"/>
</dbReference>
<dbReference type="PRINTS" id="PR00344">
    <property type="entry name" value="BCTRLSENSOR"/>
</dbReference>
<evidence type="ECO:0000256" key="13">
    <source>
        <dbReference type="SAM" id="Phobius"/>
    </source>
</evidence>
<dbReference type="InterPro" id="IPR035965">
    <property type="entry name" value="PAS-like_dom_sf"/>
</dbReference>
<keyword evidence="4" id="KW-0597">Phosphoprotein</keyword>
<dbReference type="CDD" id="cd00082">
    <property type="entry name" value="HisKA"/>
    <property type="match status" value="1"/>
</dbReference>
<feature type="domain" description="PAC" evidence="15">
    <location>
        <begin position="329"/>
        <end position="381"/>
    </location>
</feature>
<dbReference type="SMART" id="SM00388">
    <property type="entry name" value="HisKA"/>
    <property type="match status" value="1"/>
</dbReference>
<dbReference type="InterPro" id="IPR004358">
    <property type="entry name" value="Sig_transdc_His_kin-like_C"/>
</dbReference>
<dbReference type="Pfam" id="PF00512">
    <property type="entry name" value="HisKA"/>
    <property type="match status" value="1"/>
</dbReference>
<dbReference type="InterPro" id="IPR003661">
    <property type="entry name" value="HisK_dim/P_dom"/>
</dbReference>
<keyword evidence="9" id="KW-0902">Two-component regulatory system</keyword>
<dbReference type="GO" id="GO:0005524">
    <property type="term" value="F:ATP binding"/>
    <property type="evidence" value="ECO:0007669"/>
    <property type="project" value="UniProtKB-KW"/>
</dbReference>
<evidence type="ECO:0000256" key="11">
    <source>
        <dbReference type="SAM" id="Coils"/>
    </source>
</evidence>
<proteinExistence type="predicted"/>
<evidence type="ECO:0000256" key="3">
    <source>
        <dbReference type="ARBA" id="ARBA00012438"/>
    </source>
</evidence>
<gene>
    <name evidence="16" type="ORF">MNBD_ALPHA08-81</name>
</gene>
<dbReference type="Gene3D" id="3.30.565.10">
    <property type="entry name" value="Histidine kinase-like ATPase, C-terminal domain"/>
    <property type="match status" value="1"/>
</dbReference>
<keyword evidence="13" id="KW-1133">Transmembrane helix</keyword>
<feature type="coiled-coil region" evidence="11">
    <location>
        <begin position="522"/>
        <end position="549"/>
    </location>
</feature>
<keyword evidence="5" id="KW-0808">Transferase</keyword>
<feature type="region of interest" description="Disordered" evidence="12">
    <location>
        <begin position="439"/>
        <end position="460"/>
    </location>
</feature>
<dbReference type="AlphaFoldDB" id="A0A3B0RW83"/>